<dbReference type="PROSITE" id="PS50110">
    <property type="entry name" value="RESPONSE_REGULATORY"/>
    <property type="match status" value="1"/>
</dbReference>
<dbReference type="PRINTS" id="PR00038">
    <property type="entry name" value="HTHLUXR"/>
</dbReference>
<evidence type="ECO:0000313" key="9">
    <source>
        <dbReference type="EMBL" id="QBM28945.1"/>
    </source>
</evidence>
<dbReference type="Pfam" id="PF00196">
    <property type="entry name" value="GerE"/>
    <property type="match status" value="1"/>
</dbReference>
<reference evidence="9 10" key="1">
    <citation type="submission" date="2019-03" db="EMBL/GenBank/DDBJ databases">
        <authorList>
            <person name="Sebastian G."/>
            <person name="Baumann P."/>
            <person name="Ruckert C."/>
            <person name="Kalinowski J."/>
            <person name="Nebel B."/>
            <person name="Takors R."/>
            <person name="Blombach B."/>
        </authorList>
    </citation>
    <scope>NUCLEOTIDE SEQUENCE [LARGE SCALE GENOMIC DNA]</scope>
    <source>
        <strain evidence="9 10">DSM 1084</strain>
    </source>
</reference>
<dbReference type="InterPro" id="IPR016032">
    <property type="entry name" value="Sig_transdc_resp-reg_C-effctor"/>
</dbReference>
<proteinExistence type="predicted"/>
<accession>A0A4P6X2A7</accession>
<evidence type="ECO:0000259" key="7">
    <source>
        <dbReference type="PROSITE" id="PS50110"/>
    </source>
</evidence>
<dbReference type="CDD" id="cd17535">
    <property type="entry name" value="REC_NarL-like"/>
    <property type="match status" value="1"/>
</dbReference>
<organism evidence="9 10">
    <name type="scientific">Hydrogenophaga pseudoflava</name>
    <name type="common">Pseudomonas carboxydoflava</name>
    <dbReference type="NCBI Taxonomy" id="47421"/>
    <lineage>
        <taxon>Bacteria</taxon>
        <taxon>Pseudomonadati</taxon>
        <taxon>Pseudomonadota</taxon>
        <taxon>Betaproteobacteria</taxon>
        <taxon>Burkholderiales</taxon>
        <taxon>Comamonadaceae</taxon>
        <taxon>Hydrogenophaga</taxon>
    </lineage>
</organism>
<evidence type="ECO:0000259" key="6">
    <source>
        <dbReference type="PROSITE" id="PS50043"/>
    </source>
</evidence>
<dbReference type="Proteomes" id="UP000293912">
    <property type="component" value="Chromosome"/>
</dbReference>
<evidence type="ECO:0000256" key="1">
    <source>
        <dbReference type="ARBA" id="ARBA00022553"/>
    </source>
</evidence>
<dbReference type="PROSITE" id="PS50043">
    <property type="entry name" value="HTH_LUXR_2"/>
    <property type="match status" value="1"/>
</dbReference>
<feature type="domain" description="HTH luxR-type" evidence="6">
    <location>
        <begin position="180"/>
        <end position="245"/>
    </location>
</feature>
<keyword evidence="10" id="KW-1185">Reference proteome</keyword>
<keyword evidence="4" id="KW-0804">Transcription</keyword>
<dbReference type="AlphaFoldDB" id="A0A4P6X2A7"/>
<dbReference type="Gene3D" id="3.40.50.2300">
    <property type="match status" value="1"/>
</dbReference>
<dbReference type="GO" id="GO:0006886">
    <property type="term" value="P:intracellular protein transport"/>
    <property type="evidence" value="ECO:0007669"/>
    <property type="project" value="InterPro"/>
</dbReference>
<dbReference type="PROSITE" id="PS50166">
    <property type="entry name" value="IMPORTIN_B_NT"/>
    <property type="match status" value="1"/>
</dbReference>
<dbReference type="InterPro" id="IPR058245">
    <property type="entry name" value="NreC/VraR/RcsB-like_REC"/>
</dbReference>
<dbReference type="SUPFAM" id="SSF52172">
    <property type="entry name" value="CheY-like"/>
    <property type="match status" value="1"/>
</dbReference>
<dbReference type="SMART" id="SM00421">
    <property type="entry name" value="HTH_LUXR"/>
    <property type="match status" value="1"/>
</dbReference>
<dbReference type="PANTHER" id="PTHR43214:SF41">
    <property type="entry name" value="NITRATE_NITRITE RESPONSE REGULATOR PROTEIN NARP"/>
    <property type="match status" value="1"/>
</dbReference>
<dbReference type="Pfam" id="PF00072">
    <property type="entry name" value="Response_reg"/>
    <property type="match status" value="1"/>
</dbReference>
<evidence type="ECO:0000313" key="10">
    <source>
        <dbReference type="Proteomes" id="UP000293912"/>
    </source>
</evidence>
<evidence type="ECO:0000256" key="2">
    <source>
        <dbReference type="ARBA" id="ARBA00023015"/>
    </source>
</evidence>
<evidence type="ECO:0000256" key="4">
    <source>
        <dbReference type="ARBA" id="ARBA00023163"/>
    </source>
</evidence>
<keyword evidence="2" id="KW-0805">Transcription regulation</keyword>
<dbReference type="KEGG" id="hpse:HPF_14690"/>
<feature type="domain" description="Importin N-terminal" evidence="8">
    <location>
        <begin position="162"/>
        <end position="236"/>
    </location>
</feature>
<dbReference type="PROSITE" id="PS00622">
    <property type="entry name" value="HTH_LUXR_1"/>
    <property type="match status" value="1"/>
</dbReference>
<dbReference type="InterPro" id="IPR001494">
    <property type="entry name" value="Importin-beta_N"/>
</dbReference>
<dbReference type="InterPro" id="IPR000792">
    <property type="entry name" value="Tscrpt_reg_LuxR_C"/>
</dbReference>
<evidence type="ECO:0000256" key="5">
    <source>
        <dbReference type="PROSITE-ProRule" id="PRU00169"/>
    </source>
</evidence>
<evidence type="ECO:0000256" key="3">
    <source>
        <dbReference type="ARBA" id="ARBA00023125"/>
    </source>
</evidence>
<dbReference type="InterPro" id="IPR001789">
    <property type="entry name" value="Sig_transdc_resp-reg_receiver"/>
</dbReference>
<feature type="domain" description="Response regulatory" evidence="7">
    <location>
        <begin position="35"/>
        <end position="151"/>
    </location>
</feature>
<dbReference type="SUPFAM" id="SSF46894">
    <property type="entry name" value="C-terminal effector domain of the bipartite response regulators"/>
    <property type="match status" value="1"/>
</dbReference>
<keyword evidence="3" id="KW-0238">DNA-binding</keyword>
<feature type="modified residue" description="4-aspartylphosphate" evidence="5">
    <location>
        <position position="86"/>
    </location>
</feature>
<dbReference type="CDD" id="cd06170">
    <property type="entry name" value="LuxR_C_like"/>
    <property type="match status" value="1"/>
</dbReference>
<dbReference type="EMBL" id="CP037867">
    <property type="protein sequence ID" value="QBM28945.1"/>
    <property type="molecule type" value="Genomic_DNA"/>
</dbReference>
<protein>
    <submittedName>
        <fullName evidence="9">Transcriptional regulatory protein DegU</fullName>
    </submittedName>
</protein>
<dbReference type="InterPro" id="IPR011006">
    <property type="entry name" value="CheY-like_superfamily"/>
</dbReference>
<dbReference type="SMART" id="SM00448">
    <property type="entry name" value="REC"/>
    <property type="match status" value="1"/>
</dbReference>
<sequence>MQMPGRGARNMFLRSPMSTAPRALQQSAQMDDETRIYLIEDDPAIQHFVRQALLSRPQWQLVGVSVSRRHALEHALHANANVFLVDLGLPDGRGEDLLHWLAVEHPDAELLVFTVFGDESRLVAALQAGATGYVLKGCTPEELVTAIEQIRAGGAPISPLLARMLLRQFRWVQEMPTAAQELQEVLLSDRETEVLRLVAQGYVNKEIAQRLFISPATVGSHIKNLYRKLAVHSRVQVVRAAQERGLL</sequence>
<dbReference type="PANTHER" id="PTHR43214">
    <property type="entry name" value="TWO-COMPONENT RESPONSE REGULATOR"/>
    <property type="match status" value="1"/>
</dbReference>
<keyword evidence="1 5" id="KW-0597">Phosphoprotein</keyword>
<name>A0A4P6X2A7_HYDPS</name>
<dbReference type="InterPro" id="IPR039420">
    <property type="entry name" value="WalR-like"/>
</dbReference>
<dbReference type="GO" id="GO:0006355">
    <property type="term" value="P:regulation of DNA-templated transcription"/>
    <property type="evidence" value="ECO:0007669"/>
    <property type="project" value="InterPro"/>
</dbReference>
<evidence type="ECO:0000259" key="8">
    <source>
        <dbReference type="PROSITE" id="PS50166"/>
    </source>
</evidence>
<dbReference type="GO" id="GO:0000160">
    <property type="term" value="P:phosphorelay signal transduction system"/>
    <property type="evidence" value="ECO:0007669"/>
    <property type="project" value="InterPro"/>
</dbReference>
<dbReference type="GO" id="GO:0003677">
    <property type="term" value="F:DNA binding"/>
    <property type="evidence" value="ECO:0007669"/>
    <property type="project" value="UniProtKB-KW"/>
</dbReference>
<gene>
    <name evidence="9" type="primary">degU2</name>
    <name evidence="9" type="ORF">HPF_14690</name>
</gene>
<dbReference type="GO" id="GO:0031267">
    <property type="term" value="F:small GTPase binding"/>
    <property type="evidence" value="ECO:0007669"/>
    <property type="project" value="InterPro"/>
</dbReference>